<dbReference type="PANTHER" id="PTHR43542">
    <property type="entry name" value="METHYLTRANSFERASE"/>
    <property type="match status" value="1"/>
</dbReference>
<dbReference type="GO" id="GO:0031167">
    <property type="term" value="P:rRNA methylation"/>
    <property type="evidence" value="ECO:0007669"/>
    <property type="project" value="InterPro"/>
</dbReference>
<dbReference type="Gene3D" id="3.40.50.150">
    <property type="entry name" value="Vaccinia Virus protein VP39"/>
    <property type="match status" value="1"/>
</dbReference>
<gene>
    <name evidence="3" type="ORF">BHC46_11320</name>
</gene>
<accession>A0A2N9XC41</accession>
<dbReference type="InterPro" id="IPR002052">
    <property type="entry name" value="DNA_methylase_N6_adenine_CS"/>
</dbReference>
<evidence type="ECO:0000256" key="2">
    <source>
        <dbReference type="ARBA" id="ARBA00022679"/>
    </source>
</evidence>
<reference evidence="3 4" key="1">
    <citation type="journal article" date="2017" name="MBio">
        <title>Type VI secretion-mediated competition in the bee gut microbiome.</title>
        <authorList>
            <person name="Steele M.I."/>
            <person name="Kwong W.K."/>
            <person name="Powell J.E."/>
            <person name="Whiteley M."/>
            <person name="Moran N.A."/>
        </authorList>
    </citation>
    <scope>NUCLEOTIDE SEQUENCE [LARGE SCALE GENOMIC DNA]</scope>
    <source>
        <strain evidence="3 4">Ruf1-X</strain>
    </source>
</reference>
<dbReference type="NCBIfam" id="TIGR00095">
    <property type="entry name" value="16S rRNA (guanine(966)-N(2))-methyltransferase RsmD"/>
    <property type="match status" value="1"/>
</dbReference>
<dbReference type="InterPro" id="IPR029063">
    <property type="entry name" value="SAM-dependent_MTases_sf"/>
</dbReference>
<dbReference type="InterPro" id="IPR004398">
    <property type="entry name" value="RNA_MeTrfase_RsmD"/>
</dbReference>
<dbReference type="GO" id="GO:0008168">
    <property type="term" value="F:methyltransferase activity"/>
    <property type="evidence" value="ECO:0007669"/>
    <property type="project" value="UniProtKB-KW"/>
</dbReference>
<protein>
    <submittedName>
        <fullName evidence="3">16S rRNA (Guanine(966)-N(2))-methyltransferase RsmD</fullName>
    </submittedName>
</protein>
<dbReference type="CDD" id="cd02440">
    <property type="entry name" value="AdoMet_MTases"/>
    <property type="match status" value="1"/>
</dbReference>
<dbReference type="EMBL" id="MEIP01000028">
    <property type="protein sequence ID" value="PIT44214.1"/>
    <property type="molecule type" value="Genomic_DNA"/>
</dbReference>
<name>A0A2N9XC41_9NEIS</name>
<sequence length="202" mass="22659">MPESLFLSESTYVAKIQQQHRNQVRIIGGTHRGRKLTFPAADGLRPTADSVRERLFNWLGQDLSGMAVLDLFAGSGVMGLEAASRKAETVILVEKNRHVATAIKNSLQQLNFSQVALICTDAQNFLANNQQQFDLVFLDPPYNWAQWPELLNAIVPHLRPQARVYLESSTLPTLPSGWQQLREGKSGISRFELLTYRNAEIA</sequence>
<dbReference type="Proteomes" id="UP000229970">
    <property type="component" value="Unassembled WGS sequence"/>
</dbReference>
<dbReference type="SUPFAM" id="SSF53335">
    <property type="entry name" value="S-adenosyl-L-methionine-dependent methyltransferases"/>
    <property type="match status" value="1"/>
</dbReference>
<proteinExistence type="predicted"/>
<dbReference type="GO" id="GO:0003676">
    <property type="term" value="F:nucleic acid binding"/>
    <property type="evidence" value="ECO:0007669"/>
    <property type="project" value="InterPro"/>
</dbReference>
<evidence type="ECO:0000313" key="3">
    <source>
        <dbReference type="EMBL" id="PIT44214.1"/>
    </source>
</evidence>
<dbReference type="PIRSF" id="PIRSF004553">
    <property type="entry name" value="CHP00095"/>
    <property type="match status" value="1"/>
</dbReference>
<dbReference type="PANTHER" id="PTHR43542:SF1">
    <property type="entry name" value="METHYLTRANSFERASE"/>
    <property type="match status" value="1"/>
</dbReference>
<keyword evidence="2 3" id="KW-0808">Transferase</keyword>
<evidence type="ECO:0000256" key="1">
    <source>
        <dbReference type="ARBA" id="ARBA00022603"/>
    </source>
</evidence>
<comment type="caution">
    <text evidence="3">The sequence shown here is derived from an EMBL/GenBank/DDBJ whole genome shotgun (WGS) entry which is preliminary data.</text>
</comment>
<dbReference type="PROSITE" id="PS00092">
    <property type="entry name" value="N6_MTASE"/>
    <property type="match status" value="1"/>
</dbReference>
<evidence type="ECO:0000313" key="4">
    <source>
        <dbReference type="Proteomes" id="UP000229970"/>
    </source>
</evidence>
<keyword evidence="1 3" id="KW-0489">Methyltransferase</keyword>
<organism evidence="3 4">
    <name type="scientific">Snodgrassella alvi</name>
    <dbReference type="NCBI Taxonomy" id="1196083"/>
    <lineage>
        <taxon>Bacteria</taxon>
        <taxon>Pseudomonadati</taxon>
        <taxon>Pseudomonadota</taxon>
        <taxon>Betaproteobacteria</taxon>
        <taxon>Neisseriales</taxon>
        <taxon>Neisseriaceae</taxon>
        <taxon>Snodgrassella</taxon>
    </lineage>
</organism>
<dbReference type="Pfam" id="PF03602">
    <property type="entry name" value="Cons_hypoth95"/>
    <property type="match status" value="1"/>
</dbReference>
<dbReference type="AlphaFoldDB" id="A0A2N9XC41"/>